<proteinExistence type="inferred from homology"/>
<organism evidence="6 7">
    <name type="scientific">Cyphellophora attinorum</name>
    <dbReference type="NCBI Taxonomy" id="1664694"/>
    <lineage>
        <taxon>Eukaryota</taxon>
        <taxon>Fungi</taxon>
        <taxon>Dikarya</taxon>
        <taxon>Ascomycota</taxon>
        <taxon>Pezizomycotina</taxon>
        <taxon>Eurotiomycetes</taxon>
        <taxon>Chaetothyriomycetidae</taxon>
        <taxon>Chaetothyriales</taxon>
        <taxon>Cyphellophoraceae</taxon>
        <taxon>Cyphellophora</taxon>
    </lineage>
</organism>
<dbReference type="GO" id="GO:0005730">
    <property type="term" value="C:nucleolus"/>
    <property type="evidence" value="ECO:0007669"/>
    <property type="project" value="UniProtKB-SubCell"/>
</dbReference>
<dbReference type="VEuPathDB" id="FungiDB:AB675_7732"/>
<dbReference type="GO" id="GO:0042274">
    <property type="term" value="P:ribosomal small subunit biogenesis"/>
    <property type="evidence" value="ECO:0007669"/>
    <property type="project" value="TreeGrafter"/>
</dbReference>
<dbReference type="EMBL" id="LFJN01000012">
    <property type="protein sequence ID" value="KPI40329.1"/>
    <property type="molecule type" value="Genomic_DNA"/>
</dbReference>
<comment type="subcellular location">
    <subcellularLocation>
        <location evidence="1">Nucleus</location>
        <location evidence="1">Nucleolus</location>
    </subcellularLocation>
</comment>
<feature type="compositionally biased region" description="Acidic residues" evidence="4">
    <location>
        <begin position="220"/>
        <end position="236"/>
    </location>
</feature>
<reference evidence="6 7" key="1">
    <citation type="submission" date="2015-06" db="EMBL/GenBank/DDBJ databases">
        <title>Draft genome of the ant-associated black yeast Phialophora attae CBS 131958.</title>
        <authorList>
            <person name="Moreno L.F."/>
            <person name="Stielow B.J."/>
            <person name="de Hoog S."/>
            <person name="Vicente V.A."/>
            <person name="Weiss V.A."/>
            <person name="de Vries M."/>
            <person name="Cruz L.M."/>
            <person name="Souza E.M."/>
        </authorList>
    </citation>
    <scope>NUCLEOTIDE SEQUENCE [LARGE SCALE GENOMIC DNA]</scope>
    <source>
        <strain evidence="6 7">CBS 131958</strain>
    </source>
</reference>
<feature type="compositionally biased region" description="Basic and acidic residues" evidence="4">
    <location>
        <begin position="30"/>
        <end position="44"/>
    </location>
</feature>
<evidence type="ECO:0000259" key="5">
    <source>
        <dbReference type="PROSITE" id="PS51366"/>
    </source>
</evidence>
<evidence type="ECO:0000313" key="7">
    <source>
        <dbReference type="Proteomes" id="UP000038010"/>
    </source>
</evidence>
<dbReference type="InterPro" id="IPR016024">
    <property type="entry name" value="ARM-type_fold"/>
</dbReference>
<dbReference type="GO" id="GO:0003723">
    <property type="term" value="F:RNA binding"/>
    <property type="evidence" value="ECO:0007669"/>
    <property type="project" value="InterPro"/>
</dbReference>
<evidence type="ECO:0000256" key="4">
    <source>
        <dbReference type="SAM" id="MobiDB-lite"/>
    </source>
</evidence>
<dbReference type="RefSeq" id="XP_018000292.1">
    <property type="nucleotide sequence ID" value="XM_018148122.1"/>
</dbReference>
<evidence type="ECO:0000313" key="6">
    <source>
        <dbReference type="EMBL" id="KPI40329.1"/>
    </source>
</evidence>
<keyword evidence="7" id="KW-1185">Reference proteome</keyword>
<dbReference type="OrthoDB" id="361797at2759"/>
<feature type="compositionally biased region" description="Basic and acidic residues" evidence="4">
    <location>
        <begin position="195"/>
        <end position="208"/>
    </location>
</feature>
<dbReference type="SMART" id="SM00543">
    <property type="entry name" value="MIF4G"/>
    <property type="match status" value="1"/>
</dbReference>
<name>A0A0N0NML0_9EURO</name>
<feature type="region of interest" description="Disordered" evidence="4">
    <location>
        <begin position="1"/>
        <end position="245"/>
    </location>
</feature>
<dbReference type="InterPro" id="IPR003890">
    <property type="entry name" value="MIF4G-like_typ-3"/>
</dbReference>
<protein>
    <submittedName>
        <fullName evidence="6">Suppressor of glycerol defect protein 1</fullName>
    </submittedName>
</protein>
<dbReference type="SUPFAM" id="SSF48371">
    <property type="entry name" value="ARM repeat"/>
    <property type="match status" value="1"/>
</dbReference>
<dbReference type="PROSITE" id="PS51366">
    <property type="entry name" value="MI"/>
    <property type="match status" value="1"/>
</dbReference>
<dbReference type="GeneID" id="28740002"/>
<keyword evidence="3" id="KW-0539">Nucleus</keyword>
<feature type="compositionally biased region" description="Acidic residues" evidence="4">
    <location>
        <begin position="98"/>
        <end position="129"/>
    </location>
</feature>
<evidence type="ECO:0000256" key="3">
    <source>
        <dbReference type="ARBA" id="ARBA00023242"/>
    </source>
</evidence>
<dbReference type="InterPro" id="IPR050781">
    <property type="entry name" value="CWC22_splicing_factor"/>
</dbReference>
<comment type="similarity">
    <text evidence="2">Belongs to the CWC22 family.</text>
</comment>
<dbReference type="Gene3D" id="1.25.40.180">
    <property type="match status" value="1"/>
</dbReference>
<dbReference type="PANTHER" id="PTHR18034">
    <property type="entry name" value="CELL CYCLE CONTROL PROTEIN CWF22-RELATED"/>
    <property type="match status" value="1"/>
</dbReference>
<dbReference type="Pfam" id="PF02854">
    <property type="entry name" value="MIF4G"/>
    <property type="match status" value="1"/>
</dbReference>
<evidence type="ECO:0000256" key="1">
    <source>
        <dbReference type="ARBA" id="ARBA00004604"/>
    </source>
</evidence>
<dbReference type="AlphaFoldDB" id="A0A0N0NML0"/>
<dbReference type="InterPro" id="IPR003891">
    <property type="entry name" value="Initiation_fac_eIF4g_MI"/>
</dbReference>
<accession>A0A0N0NML0</accession>
<evidence type="ECO:0000256" key="2">
    <source>
        <dbReference type="ARBA" id="ARBA00006856"/>
    </source>
</evidence>
<comment type="caution">
    <text evidence="6">The sequence shown here is derived from an EMBL/GenBank/DDBJ whole genome shotgun (WGS) entry which is preliminary data.</text>
</comment>
<feature type="domain" description="MI" evidence="5">
    <location>
        <begin position="594"/>
        <end position="727"/>
    </location>
</feature>
<sequence>MSRGPVLPVGLQRELGLESQQSRRGNGVRTRKEERRAGRVEKRQQPVMQQRRQGGLGGVGISDASAKEEATNIRTTAKRPKVDAKAASSRRPQPHESDSEDSYEDEGDGDVEEDDDVEQEQEQQSDEDVYERLYRGSSPEVVLDANSRSYKDRQAEEDADVAALEKKLGLRGKKRKGPDDDGLANILGDFDEGDKDSRTQHESVEWLRSKRQKALQRQEESDEDESDDESDNEEGSEGVPLQEDFEGFESDEADEPLQEDIAKRVRENPYVAPVSSTAKYVPPSLRKAQSESSEATLRLRRQLQGHLNKLSEANLISIVTEVESMYRTNARGDVTNILIDLLLNLFTTPSTLSNTFIILHAAFATALYRLIGVDFGAQLISSLVDRFLDHHQNTTTATTTPKEPLNLLSWLSYLFTFSLVASPLITSLISRLLEPLTETNAELLLRIIRDCGPQLRSTDPTALKTIVFRTSAAVEKLQAGGQTISVRTKFMLETIKDLKNNKLRHSTADVGASREHITRMKKALGSMSNRTLRATEPLRIDLSDILDSDRKGKWWLVGASWKGHDADAPPMGQLTEQADVSIPALASSLRLNTPLQHTILSAIANSLSGTMAHEHIIKLNLKNAQIPEIPVVVLRCCAAEPDWNPFYAQLATRLCVYGSKAARICKAWQFAVWGYLRNGLDEITTPDDDEAGGGLTSMAALSNTARLTAALIHAGHLSLSVLRTVDLHLLKDDSKAQLWVELLLVQLLVLCKGDEAMIGRIFKKLDATPQVVPRLRVFMRKYVKSGDLAEDKEGKRLVKFTKAMGATSAFEAVTGACFAASGSYTLSRTTYFTTISGYSPLPSTCVPVQHARKPISSAANAKAQKELQIWRHPASNKDLPL</sequence>
<dbReference type="Proteomes" id="UP000038010">
    <property type="component" value="Unassembled WGS sequence"/>
</dbReference>
<gene>
    <name evidence="6" type="ORF">AB675_7732</name>
</gene>
<dbReference type="STRING" id="1664694.A0A0N0NML0"/>
<dbReference type="PANTHER" id="PTHR18034:SF4">
    <property type="entry name" value="NUCLEOLAR MIF4G DOMAIN-CONTAINING PROTEIN 1"/>
    <property type="match status" value="1"/>
</dbReference>